<dbReference type="RefSeq" id="WP_155656797.1">
    <property type="nucleotide sequence ID" value="NZ_WOBN01000064.1"/>
</dbReference>
<sequence length="121" mass="13778">MNLRKGITSVEFWHESDENQINAINSNVSIVSNKLVIGCDLKPVDSNQKSDAESIFSEPEKIIKIIITDELICSNLSNYIQNHRNEFNTTVFVVGFGRNKFKYQVSIKNHEFGGLIFRVQA</sequence>
<proteinExistence type="predicted"/>
<accession>A0A844P5V0</accession>
<dbReference type="Proteomes" id="UP000448038">
    <property type="component" value="Unassembled WGS sequence"/>
</dbReference>
<dbReference type="AlphaFoldDB" id="A0A844P5V0"/>
<evidence type="ECO:0000313" key="2">
    <source>
        <dbReference type="Proteomes" id="UP000448038"/>
    </source>
</evidence>
<reference evidence="1 2" key="1">
    <citation type="submission" date="2019-11" db="EMBL/GenBank/DDBJ databases">
        <title>Using colonization assays and comparative genomics to discover symbiosis behaviors and factors in Vibrio fischeri.</title>
        <authorList>
            <person name="Bongrand C."/>
            <person name="Moriano-Gutierrez S."/>
            <person name="Arevalo P."/>
            <person name="Mcfall-Ngai M."/>
            <person name="Visick K."/>
            <person name="Polz M.F."/>
            <person name="Ruby E.G."/>
        </authorList>
    </citation>
    <scope>NUCLEOTIDE SEQUENCE [LARGE SCALE GENOMIC DNA]</scope>
    <source>
        <strain evidence="2">emors.4.1</strain>
    </source>
</reference>
<protein>
    <submittedName>
        <fullName evidence="1">Uncharacterized protein</fullName>
    </submittedName>
</protein>
<organism evidence="1 2">
    <name type="scientific">Aliivibrio fischeri</name>
    <name type="common">Vibrio fischeri</name>
    <dbReference type="NCBI Taxonomy" id="668"/>
    <lineage>
        <taxon>Bacteria</taxon>
        <taxon>Pseudomonadati</taxon>
        <taxon>Pseudomonadota</taxon>
        <taxon>Gammaproteobacteria</taxon>
        <taxon>Vibrionales</taxon>
        <taxon>Vibrionaceae</taxon>
        <taxon>Aliivibrio</taxon>
    </lineage>
</organism>
<evidence type="ECO:0000313" key="1">
    <source>
        <dbReference type="EMBL" id="MUK51503.1"/>
    </source>
</evidence>
<name>A0A844P5V0_ALIFS</name>
<gene>
    <name evidence="1" type="ORF">GNP88_20670</name>
</gene>
<comment type="caution">
    <text evidence="1">The sequence shown here is derived from an EMBL/GenBank/DDBJ whole genome shotgun (WGS) entry which is preliminary data.</text>
</comment>
<dbReference type="EMBL" id="WOBN01000064">
    <property type="protein sequence ID" value="MUK51503.1"/>
    <property type="molecule type" value="Genomic_DNA"/>
</dbReference>